<dbReference type="Proteomes" id="UP001255246">
    <property type="component" value="Unassembled WGS sequence"/>
</dbReference>
<sequence length="109" mass="13724">MILVFKHLFRKNYVGLTLWPFIIVKEDTYMQDQVLINHERIHLKQQQELLLVFFYLWYLGEWLFRTVLYLDSYRAYQNISFEREAYANEHRLDYIQKRKPYGFLNYIFR</sequence>
<gene>
    <name evidence="1" type="ORF">RM706_07295</name>
</gene>
<dbReference type="RefSeq" id="WP_311350371.1">
    <property type="nucleotide sequence ID" value="NZ_JAVRHR010000001.1"/>
</dbReference>
<accession>A0ABU3AAB4</accession>
<name>A0ABU3AAB4_9FLAO</name>
<evidence type="ECO:0008006" key="3">
    <source>
        <dbReference type="Google" id="ProtNLM"/>
    </source>
</evidence>
<keyword evidence="2" id="KW-1185">Reference proteome</keyword>
<proteinExistence type="predicted"/>
<evidence type="ECO:0000313" key="1">
    <source>
        <dbReference type="EMBL" id="MDT0606828.1"/>
    </source>
</evidence>
<organism evidence="1 2">
    <name type="scientific">Croceitalea rosinachiae</name>
    <dbReference type="NCBI Taxonomy" id="3075596"/>
    <lineage>
        <taxon>Bacteria</taxon>
        <taxon>Pseudomonadati</taxon>
        <taxon>Bacteroidota</taxon>
        <taxon>Flavobacteriia</taxon>
        <taxon>Flavobacteriales</taxon>
        <taxon>Flavobacteriaceae</taxon>
        <taxon>Croceitalea</taxon>
    </lineage>
</organism>
<protein>
    <recommendedName>
        <fullName evidence="3">BlaR1 peptidase M56</fullName>
    </recommendedName>
</protein>
<evidence type="ECO:0000313" key="2">
    <source>
        <dbReference type="Proteomes" id="UP001255246"/>
    </source>
</evidence>
<comment type="caution">
    <text evidence="1">The sequence shown here is derived from an EMBL/GenBank/DDBJ whole genome shotgun (WGS) entry which is preliminary data.</text>
</comment>
<dbReference type="EMBL" id="JAVRHR010000001">
    <property type="protein sequence ID" value="MDT0606828.1"/>
    <property type="molecule type" value="Genomic_DNA"/>
</dbReference>
<reference evidence="1 2" key="1">
    <citation type="submission" date="2023-09" db="EMBL/GenBank/DDBJ databases">
        <authorList>
            <person name="Rey-Velasco X."/>
        </authorList>
    </citation>
    <scope>NUCLEOTIDE SEQUENCE [LARGE SCALE GENOMIC DNA]</scope>
    <source>
        <strain evidence="1 2">F388</strain>
    </source>
</reference>